<evidence type="ECO:0000256" key="4">
    <source>
        <dbReference type="ARBA" id="ARBA00022490"/>
    </source>
</evidence>
<dbReference type="AlphaFoldDB" id="A0A9P8CW71"/>
<comment type="similarity">
    <text evidence="2">Belongs to the actin family. ARP6 subfamily.</text>
</comment>
<proteinExistence type="inferred from homology"/>
<organism evidence="9 10">
    <name type="scientific">Mortierella alpina</name>
    <name type="common">Oleaginous fungus</name>
    <name type="synonym">Mortierella renispora</name>
    <dbReference type="NCBI Taxonomy" id="64518"/>
    <lineage>
        <taxon>Eukaryota</taxon>
        <taxon>Fungi</taxon>
        <taxon>Fungi incertae sedis</taxon>
        <taxon>Mucoromycota</taxon>
        <taxon>Mortierellomycotina</taxon>
        <taxon>Mortierellomycetes</taxon>
        <taxon>Mortierellales</taxon>
        <taxon>Mortierellaceae</taxon>
        <taxon>Mortierella</taxon>
    </lineage>
</organism>
<comment type="subunit">
    <text evidence="6">Component of the SWR1 chromatin remodeling complex.</text>
</comment>
<comment type="function">
    <text evidence="5">Component of the SWR1 complex which mediates the ATP-dependent exchange of histone H2A for the H2A variant HZT1 leading to transcriptional regulation of selected genes by chromatin remodeling. Involved in chromosome stability.</text>
</comment>
<dbReference type="Proteomes" id="UP000717515">
    <property type="component" value="Unassembled WGS sequence"/>
</dbReference>
<accession>A0A9P8CW71</accession>
<evidence type="ECO:0000313" key="10">
    <source>
        <dbReference type="Proteomes" id="UP000717515"/>
    </source>
</evidence>
<protein>
    <recommendedName>
        <fullName evidence="3">Actin-like protein ARP6</fullName>
    </recommendedName>
    <alternativeName>
        <fullName evidence="7">Actin-like protein arp6</fullName>
    </alternativeName>
</protein>
<name>A0A9P8CW71_MORAP</name>
<gene>
    <name evidence="9" type="ORF">KVV02_004413</name>
</gene>
<sequence>MRESRVLVNSSAGRKPLLHIVRSSERDPGEKEAWNGKQSYGRNESAFAEGEGQVAKDKVSGLSPMYLTRVQQRCTMFLFPFALFAPSLPPPSSPILLFFALNFVMASRALVVDNGASTVKFGFADDDLPYLSLPNNITRSKAERRSFVGDQISTCKDFSGLYYRLPFEKGLLTDWDVEKQIWDRLFTGKIVPCDPSSTTLLISEPVLNLSNIAATYDQLVFEEYGFQGYTRMSAPQMAMYNEIPRLYGQRMGSGKKRVDCAVIVDSGYSFTHIVPFWKGKPILVGIRRINVGGKLLTNHLKEIISFRYWNMMDETHLVNEVKEACCYISNNFWDELDICKKSPRSNKILQHYVLPDYSTQQRGYVKGKPKNKVSSKKGASSTNMDIDGEENQEHGEDRESEDEPENLSESDGSSDEDLDGANDEEQILPMNNERFTVPEILFNPSDIGMDQAGIPEAIVDAISSCDEEIQGMLYANVVLVGGNAKLPGFRKRVAHDLRQLVPSEYEVRVGIDEEYENCVNAPRKICDHDWKPYLIYCLRSPLYLGFYSSPLGYAWQGGKRLASMEEFASDFKNRVVTRAEYLETGSALCESRFRSGV</sequence>
<evidence type="ECO:0000256" key="7">
    <source>
        <dbReference type="ARBA" id="ARBA00073820"/>
    </source>
</evidence>
<feature type="region of interest" description="Disordered" evidence="8">
    <location>
        <begin position="362"/>
        <end position="421"/>
    </location>
</feature>
<dbReference type="FunFam" id="3.90.640.10:FF:000014">
    <property type="entry name" value="Putative actin-related protein 6"/>
    <property type="match status" value="1"/>
</dbReference>
<dbReference type="Pfam" id="PF00022">
    <property type="entry name" value="Actin"/>
    <property type="match status" value="1"/>
</dbReference>
<dbReference type="GO" id="GO:0005737">
    <property type="term" value="C:cytoplasm"/>
    <property type="evidence" value="ECO:0007669"/>
    <property type="project" value="UniProtKB-SubCell"/>
</dbReference>
<evidence type="ECO:0000256" key="6">
    <source>
        <dbReference type="ARBA" id="ARBA00063309"/>
    </source>
</evidence>
<comment type="subcellular location">
    <subcellularLocation>
        <location evidence="1">Cytoplasm</location>
    </subcellularLocation>
</comment>
<comment type="caution">
    <text evidence="9">The sequence shown here is derived from an EMBL/GenBank/DDBJ whole genome shotgun (WGS) entry which is preliminary data.</text>
</comment>
<feature type="compositionally biased region" description="Acidic residues" evidence="8">
    <location>
        <begin position="398"/>
        <end position="421"/>
    </location>
</feature>
<dbReference type="InterPro" id="IPR043129">
    <property type="entry name" value="ATPase_NBD"/>
</dbReference>
<dbReference type="Gene3D" id="3.90.640.10">
    <property type="entry name" value="Actin, Chain A, domain 4"/>
    <property type="match status" value="1"/>
</dbReference>
<dbReference type="CDD" id="cd10210">
    <property type="entry name" value="ASKHA_NBD_Arp6"/>
    <property type="match status" value="1"/>
</dbReference>
<dbReference type="InterPro" id="IPR004000">
    <property type="entry name" value="Actin"/>
</dbReference>
<evidence type="ECO:0000256" key="1">
    <source>
        <dbReference type="ARBA" id="ARBA00004496"/>
    </source>
</evidence>
<evidence type="ECO:0000256" key="5">
    <source>
        <dbReference type="ARBA" id="ARBA00025222"/>
    </source>
</evidence>
<evidence type="ECO:0000313" key="9">
    <source>
        <dbReference type="EMBL" id="KAG9320664.1"/>
    </source>
</evidence>
<evidence type="ECO:0000256" key="2">
    <source>
        <dbReference type="ARBA" id="ARBA00005665"/>
    </source>
</evidence>
<dbReference type="PANTHER" id="PTHR11937">
    <property type="entry name" value="ACTIN"/>
    <property type="match status" value="1"/>
</dbReference>
<feature type="compositionally biased region" description="Basic residues" evidence="8">
    <location>
        <begin position="365"/>
        <end position="375"/>
    </location>
</feature>
<dbReference type="GO" id="GO:0005634">
    <property type="term" value="C:nucleus"/>
    <property type="evidence" value="ECO:0007669"/>
    <property type="project" value="UniProtKB-ARBA"/>
</dbReference>
<dbReference type="EMBL" id="JAIFTL010000269">
    <property type="protein sequence ID" value="KAG9320664.1"/>
    <property type="molecule type" value="Genomic_DNA"/>
</dbReference>
<reference evidence="9" key="1">
    <citation type="submission" date="2021-07" db="EMBL/GenBank/DDBJ databases">
        <title>Draft genome of Mortierella alpina, strain LL118, isolated from an aspen leaf litter sample.</title>
        <authorList>
            <person name="Yang S."/>
            <person name="Vinatzer B.A."/>
        </authorList>
    </citation>
    <scope>NUCLEOTIDE SEQUENCE</scope>
    <source>
        <strain evidence="9">LL118</strain>
    </source>
</reference>
<dbReference type="SUPFAM" id="SSF53067">
    <property type="entry name" value="Actin-like ATPase domain"/>
    <property type="match status" value="2"/>
</dbReference>
<evidence type="ECO:0000256" key="3">
    <source>
        <dbReference type="ARBA" id="ARBA00018633"/>
    </source>
</evidence>
<keyword evidence="4" id="KW-0963">Cytoplasm</keyword>
<dbReference type="Gene3D" id="3.30.420.40">
    <property type="match status" value="2"/>
</dbReference>
<evidence type="ECO:0000256" key="8">
    <source>
        <dbReference type="SAM" id="MobiDB-lite"/>
    </source>
</evidence>
<dbReference type="SMART" id="SM00268">
    <property type="entry name" value="ACTIN"/>
    <property type="match status" value="1"/>
</dbReference>